<dbReference type="KEGG" id="pmal:PMUG01_00022700"/>
<name>A0A1D3JI34_PLAMA</name>
<dbReference type="Proteomes" id="UP000219813">
    <property type="component" value="Unassembled WGS sequence"/>
</dbReference>
<gene>
    <name evidence="2" type="primary">PmUG01_00022700</name>
    <name evidence="2" type="ORF">PMUG01_00022700</name>
</gene>
<proteinExistence type="predicted"/>
<sequence length="230" mass="27742">MKVKYTNVHHFTKVFIFPCLIWTLKHFYKKTCDKSWNKELNRNNVLNVKFRRLLSIETVESVRDKFKLLKKKIINLEGESAEAFKKKTYVLQNNKHFHEDKKSPYSDASSYDEFNYLMKNSEFDELGEFDFEPNLKEQSPTLEHYDNIQYNYQPKSLKKLYLKNNSILSHNKSRKNFSFINYIDKMNDAMKYTQNNRCKSIIFYVLFWIALVLMVGLITIFISYAFIFFK</sequence>
<evidence type="ECO:0000313" key="3">
    <source>
        <dbReference type="Proteomes" id="UP000219813"/>
    </source>
</evidence>
<dbReference type="VEuPathDB" id="PlasmoDB:PmUG01_00022700"/>
<keyword evidence="1" id="KW-1133">Transmembrane helix</keyword>
<keyword evidence="3" id="KW-1185">Reference proteome</keyword>
<keyword evidence="1" id="KW-0812">Transmembrane</keyword>
<keyword evidence="1" id="KW-0472">Membrane</keyword>
<evidence type="ECO:0000256" key="1">
    <source>
        <dbReference type="SAM" id="Phobius"/>
    </source>
</evidence>
<evidence type="ECO:0008006" key="4">
    <source>
        <dbReference type="Google" id="ProtNLM"/>
    </source>
</evidence>
<organism evidence="2 3">
    <name type="scientific">Plasmodium malariae</name>
    <dbReference type="NCBI Taxonomy" id="5858"/>
    <lineage>
        <taxon>Eukaryota</taxon>
        <taxon>Sar</taxon>
        <taxon>Alveolata</taxon>
        <taxon>Apicomplexa</taxon>
        <taxon>Aconoidasida</taxon>
        <taxon>Haemosporida</taxon>
        <taxon>Plasmodiidae</taxon>
        <taxon>Plasmodium</taxon>
        <taxon>Plasmodium (Plasmodium)</taxon>
    </lineage>
</organism>
<dbReference type="RefSeq" id="XP_028859295.1">
    <property type="nucleotide sequence ID" value="XM_029006966.1"/>
</dbReference>
<dbReference type="EMBL" id="FLRL01000046">
    <property type="protein sequence ID" value="SBT86082.1"/>
    <property type="molecule type" value="Genomic_DNA"/>
</dbReference>
<dbReference type="AlphaFoldDB" id="A0A1D3JI34"/>
<accession>A0A1D3JI34</accession>
<reference evidence="2 3" key="1">
    <citation type="submission" date="2016-06" db="EMBL/GenBank/DDBJ databases">
        <authorList>
            <consortium name="Pathogen Informatics"/>
        </authorList>
    </citation>
    <scope>NUCLEOTIDE SEQUENCE [LARGE SCALE GENOMIC DNA]</scope>
</reference>
<dbReference type="GeneID" id="39865685"/>
<evidence type="ECO:0000313" key="2">
    <source>
        <dbReference type="EMBL" id="SBT86082.1"/>
    </source>
</evidence>
<feature type="transmembrane region" description="Helical" evidence="1">
    <location>
        <begin position="201"/>
        <end position="229"/>
    </location>
</feature>
<protein>
    <recommendedName>
        <fullName evidence="4">Pv-fam-d protein</fullName>
    </recommendedName>
</protein>